<keyword evidence="1" id="KW-0812">Transmembrane</keyword>
<name>A0A7W4W275_9ACTN</name>
<reference evidence="2 3" key="1">
    <citation type="submission" date="2020-08" db="EMBL/GenBank/DDBJ databases">
        <title>Sequencing the genomes of 1000 actinobacteria strains.</title>
        <authorList>
            <person name="Klenk H.-P."/>
        </authorList>
    </citation>
    <scope>NUCLEOTIDE SEQUENCE [LARGE SCALE GENOMIC DNA]</scope>
    <source>
        <strain evidence="2 3">DSM 105498</strain>
    </source>
</reference>
<evidence type="ECO:0000313" key="3">
    <source>
        <dbReference type="Proteomes" id="UP000589626"/>
    </source>
</evidence>
<dbReference type="EMBL" id="JACHWR010000012">
    <property type="protein sequence ID" value="MBB3045584.1"/>
    <property type="molecule type" value="Genomic_DNA"/>
</dbReference>
<proteinExistence type="predicted"/>
<keyword evidence="1" id="KW-1133">Transmembrane helix</keyword>
<dbReference type="SUPFAM" id="SSF82171">
    <property type="entry name" value="DPP6 N-terminal domain-like"/>
    <property type="match status" value="1"/>
</dbReference>
<evidence type="ECO:0000256" key="1">
    <source>
        <dbReference type="SAM" id="Phobius"/>
    </source>
</evidence>
<comment type="caution">
    <text evidence="2">The sequence shown here is derived from an EMBL/GenBank/DDBJ whole genome shotgun (WGS) entry which is preliminary data.</text>
</comment>
<evidence type="ECO:0000313" key="2">
    <source>
        <dbReference type="EMBL" id="MBB3045584.1"/>
    </source>
</evidence>
<sequence length="388" mass="41375">MTDLHDLLDLATDRLEPPGLAGRALTVAQRRRTVRRGVLASVAAVVLVVGVAVTTRLGGAPAVEPMHVPATSPTGVPARTAPAIAPDRIQPAWDPRGAEGQPVVELGVPRVMESLTPGEVTRPVVLLDDGSRARLVSADGLVHELDLPGGLTRGRTVSLSPDGRRLVATGAGGFFWREIDGDWQRLGAEDVPLEAQLTWLPDSSGVIVRGWRRAVLVDLASGEVAEQRFLEDVSHLGVAPDGALVGVTEGRSVVQWRDGRETDRVSTAGLEGLVLPAVGGSGIAFARTNLVTVDPPGPADRDGLLALDRETLETRAYLPVPDDHYYVHAEDLRPLTWLDDDTLAFTVLPAGAAKRYLMTWDVETGDISRVSCWARSLDAVFATALLSR</sequence>
<dbReference type="AlphaFoldDB" id="A0A7W4W275"/>
<dbReference type="RefSeq" id="WP_183595570.1">
    <property type="nucleotide sequence ID" value="NZ_JACHWR010000012.1"/>
</dbReference>
<feature type="transmembrane region" description="Helical" evidence="1">
    <location>
        <begin position="38"/>
        <end position="59"/>
    </location>
</feature>
<gene>
    <name evidence="2" type="ORF">FHU40_005444</name>
</gene>
<keyword evidence="1" id="KW-0472">Membrane</keyword>
<keyword evidence="3" id="KW-1185">Reference proteome</keyword>
<organism evidence="2 3">
    <name type="scientific">Nocardioides soli</name>
    <dbReference type="NCBI Taxonomy" id="1036020"/>
    <lineage>
        <taxon>Bacteria</taxon>
        <taxon>Bacillati</taxon>
        <taxon>Actinomycetota</taxon>
        <taxon>Actinomycetes</taxon>
        <taxon>Propionibacteriales</taxon>
        <taxon>Nocardioidaceae</taxon>
        <taxon>Nocardioides</taxon>
    </lineage>
</organism>
<protein>
    <recommendedName>
        <fullName evidence="4">WD40 repeat domain-containing protein</fullName>
    </recommendedName>
</protein>
<evidence type="ECO:0008006" key="4">
    <source>
        <dbReference type="Google" id="ProtNLM"/>
    </source>
</evidence>
<accession>A0A7W4W275</accession>
<dbReference type="Proteomes" id="UP000589626">
    <property type="component" value="Unassembled WGS sequence"/>
</dbReference>